<dbReference type="Pfam" id="PF07804">
    <property type="entry name" value="HipA_C"/>
    <property type="match status" value="1"/>
</dbReference>
<organism evidence="6 7">
    <name type="scientific">Candidatus Avisuccinivibrio stercorigallinarum</name>
    <dbReference type="NCBI Taxonomy" id="2840704"/>
    <lineage>
        <taxon>Bacteria</taxon>
        <taxon>Pseudomonadati</taxon>
        <taxon>Pseudomonadota</taxon>
        <taxon>Gammaproteobacteria</taxon>
        <taxon>Aeromonadales</taxon>
        <taxon>Succinivibrionaceae</taxon>
        <taxon>Succinivibrionaceae incertae sedis</taxon>
        <taxon>Candidatus Avisuccinivibrio</taxon>
    </lineage>
</organism>
<feature type="domain" description="HipA-like C-terminal" evidence="4">
    <location>
        <begin position="167"/>
        <end position="375"/>
    </location>
</feature>
<evidence type="ECO:0000313" key="6">
    <source>
        <dbReference type="EMBL" id="MBO8416020.1"/>
    </source>
</evidence>
<evidence type="ECO:0000259" key="4">
    <source>
        <dbReference type="Pfam" id="PF07804"/>
    </source>
</evidence>
<comment type="caution">
    <text evidence="6">The sequence shown here is derived from an EMBL/GenBank/DDBJ whole genome shotgun (WGS) entry which is preliminary data.</text>
</comment>
<keyword evidence="3" id="KW-0418">Kinase</keyword>
<keyword evidence="2" id="KW-0808">Transferase</keyword>
<dbReference type="Gene3D" id="1.10.1070.20">
    <property type="match status" value="1"/>
</dbReference>
<dbReference type="PANTHER" id="PTHR37419:SF8">
    <property type="entry name" value="TOXIN YJJJ"/>
    <property type="match status" value="1"/>
</dbReference>
<dbReference type="InterPro" id="IPR052028">
    <property type="entry name" value="HipA_Ser/Thr_kinase"/>
</dbReference>
<accession>A0A9D9GUA6</accession>
<dbReference type="PANTHER" id="PTHR37419">
    <property type="entry name" value="SERINE/THREONINE-PROTEIN KINASE TOXIN HIPA"/>
    <property type="match status" value="1"/>
</dbReference>
<reference evidence="6" key="1">
    <citation type="submission" date="2020-10" db="EMBL/GenBank/DDBJ databases">
        <authorList>
            <person name="Gilroy R."/>
        </authorList>
    </citation>
    <scope>NUCLEOTIDE SEQUENCE</scope>
    <source>
        <strain evidence="6">17213</strain>
    </source>
</reference>
<dbReference type="AlphaFoldDB" id="A0A9D9GUA6"/>
<feature type="domain" description="HipA N-terminal subdomain 1" evidence="5">
    <location>
        <begin position="7"/>
        <end position="114"/>
    </location>
</feature>
<gene>
    <name evidence="6" type="ORF">IAB19_06555</name>
</gene>
<dbReference type="Proteomes" id="UP000823631">
    <property type="component" value="Unassembled WGS sequence"/>
</dbReference>
<proteinExistence type="inferred from homology"/>
<evidence type="ECO:0000313" key="7">
    <source>
        <dbReference type="Proteomes" id="UP000823631"/>
    </source>
</evidence>
<protein>
    <submittedName>
        <fullName evidence="6">Type II toxin-antitoxin system HipA family toxin</fullName>
    </submittedName>
</protein>
<sequence>MQEVTSLLVQLNGHTAGRLSRTPDRVTAFEYDPEWLASGFAISPFSLPLKPGLFKAPYYPFGGLFGIFADSLPESWGRLLLKRRIARDGLNADDLSVLQRLSIIGSSGMGALTYLPKTNLAEQSPEPKAGAAHKTLDEIAALCAAVLKRSKLEQDAADELYRLGGATGGSRPKILADIDGEPWLIKFPHPVDDPDLGEAEYAYAQCARDCGLDMPDTRLFTSKTCSGYFGVRRFDRQDGGTKRVHMASAAALLETDAGIPNLDYNDLMQLTLQLTQNYSEVEKMFRLMTFNVFAHNRDDHSRNFSFICDDNGRWSLSPAYDLTYSNSMAGEHATTVNGNGKNPGSKDLLAVAHNIGMDLRLARQIVKEIQEKAQSLVAKYRPRY</sequence>
<dbReference type="Pfam" id="PF13657">
    <property type="entry name" value="Couple_hipA"/>
    <property type="match status" value="1"/>
</dbReference>
<name>A0A9D9GUA6_9GAMM</name>
<evidence type="ECO:0000256" key="3">
    <source>
        <dbReference type="ARBA" id="ARBA00022777"/>
    </source>
</evidence>
<dbReference type="GO" id="GO:0004674">
    <property type="term" value="F:protein serine/threonine kinase activity"/>
    <property type="evidence" value="ECO:0007669"/>
    <property type="project" value="TreeGrafter"/>
</dbReference>
<dbReference type="InterPro" id="IPR012893">
    <property type="entry name" value="HipA-like_C"/>
</dbReference>
<evidence type="ECO:0000259" key="5">
    <source>
        <dbReference type="Pfam" id="PF13657"/>
    </source>
</evidence>
<comment type="similarity">
    <text evidence="1">Belongs to the HipA Ser/Thr kinase family.</text>
</comment>
<evidence type="ECO:0000256" key="1">
    <source>
        <dbReference type="ARBA" id="ARBA00010164"/>
    </source>
</evidence>
<dbReference type="InterPro" id="IPR017508">
    <property type="entry name" value="HipA_N1"/>
</dbReference>
<reference evidence="6" key="2">
    <citation type="journal article" date="2021" name="PeerJ">
        <title>Extensive microbial diversity within the chicken gut microbiome revealed by metagenomics and culture.</title>
        <authorList>
            <person name="Gilroy R."/>
            <person name="Ravi A."/>
            <person name="Getino M."/>
            <person name="Pursley I."/>
            <person name="Horton D.L."/>
            <person name="Alikhan N.F."/>
            <person name="Baker D."/>
            <person name="Gharbi K."/>
            <person name="Hall N."/>
            <person name="Watson M."/>
            <person name="Adriaenssens E.M."/>
            <person name="Foster-Nyarko E."/>
            <person name="Jarju S."/>
            <person name="Secka A."/>
            <person name="Antonio M."/>
            <person name="Oren A."/>
            <person name="Chaudhuri R.R."/>
            <person name="La Ragione R."/>
            <person name="Hildebrand F."/>
            <person name="Pallen M.J."/>
        </authorList>
    </citation>
    <scope>NUCLEOTIDE SEQUENCE</scope>
    <source>
        <strain evidence="6">17213</strain>
    </source>
</reference>
<dbReference type="EMBL" id="JADINH010000138">
    <property type="protein sequence ID" value="MBO8416020.1"/>
    <property type="molecule type" value="Genomic_DNA"/>
</dbReference>
<evidence type="ECO:0000256" key="2">
    <source>
        <dbReference type="ARBA" id="ARBA00022679"/>
    </source>
</evidence>
<dbReference type="GO" id="GO:0005829">
    <property type="term" value="C:cytosol"/>
    <property type="evidence" value="ECO:0007669"/>
    <property type="project" value="TreeGrafter"/>
</dbReference>